<evidence type="ECO:0000256" key="2">
    <source>
        <dbReference type="SAM" id="MobiDB-lite"/>
    </source>
</evidence>
<evidence type="ECO:0000313" key="6">
    <source>
        <dbReference type="EMBL" id="CAL1141504.1"/>
    </source>
</evidence>
<feature type="domain" description="TNFR-Cys" evidence="4">
    <location>
        <begin position="181"/>
        <end position="220"/>
    </location>
</feature>
<dbReference type="InterPro" id="IPR001368">
    <property type="entry name" value="TNFR/NGFR_Cys_rich_reg"/>
</dbReference>
<feature type="compositionally biased region" description="Basic and acidic residues" evidence="2">
    <location>
        <begin position="1510"/>
        <end position="1521"/>
    </location>
</feature>
<dbReference type="Proteomes" id="UP001152797">
    <property type="component" value="Unassembled WGS sequence"/>
</dbReference>
<sequence length="1711" mass="186597">MILEDQRLDVSMESSRHSRYQHPDLQGSDVPGVQTGSDETSQNEPCYSDDVFPDWRTSLGSAGDFLSLYHSKVDVLSSAAEHQRLPARLSGAINVQEATGLQGPTTDKHFAEAKLLKASPTGEIHRDLRGQSDEFLWSAGTEFAENGIILGKLWFASCCTVCYPGQVIKDCHAYDAGYCEDCPVGRFNLYTYAGSECEPCQPCEAGRVRRRCGPSTQGTCNECEAGKEYKLKGLEGSYTDPCLPCEECPTGHMRVGCGGASPGYCAPCQGGSFFAAPFCRNCFTCFPLERIRHGCGGQQQGVCTECSKGRYEDRTADPRRDILTNGTAGRSELADVSEACLECAQCTEPTSTELVEGLQLTGAWARIGCGGMASGRCVRMATGLELQDVPRCPSSVDTEALCEGSEIAARWSIQGLSQRQLDATYGDCTVATGLCLSGFFRVKLMQRQVDAFDGVEMAELGDFFSAELEHLSSLDGANAVMVKRGLQLPTGLPEASGYFLRVFFYDAGGCAAAPRMISTGSHWGTMEAGSFIQDFSLEGRELLVKEALELTSEDISGGLWEDAFARVSETCATTATPSSWIACETAKAADRLPCDGNVRTNRPRPMPLLHSAGSAEVAAMGAAFSVNEAGDRLVDIEQIYNAIVDKIPENATVWQHLMQPLFVGQSLVGSVGLLENTTTTSTMFPMFTAQEAKARLELLKSGAQELSTAATALHQQWASEISSGARLLPPKLQNLQEIDRLTGESTKNATFDVVRMAQAITWKLSHELSDMKNSATLSLDDKETKMGELLQRIGSMALMLLGTWGNSWYHGIDWRLKCQVREGDELQWPPLMTGSALGGAEPPPGAIPVAEARNRLWKNFEEVAQSCFSYADELLLAISTRTTTTASTTPTPTTSTTPVASTTEDSGGSRRLSFSTRSLDRVLPMVRKVLVEVEGFTEQVVEPLTRDGALLLAGDLPNISFPGTGSCSVRGWCLSFATEFFDKDVILSDVWEGFGAQAVRPWIDPRIEDLRLKDASEEVLALVWGRLRILEEILLEVVDLRYVQQQPSIGSEIASSSEKLSMHLSRLLTWSEAPQNVTILSDRPDALWHWQELKRLQTFLTAARRSAALLARRRLGRIEALAAWLARQRDDGYFLGPAGWSWRQPWTAWSPRQPGSSSGAFFAANDAARNKLQQSIDDQELLAATSGSQAYLRIDATSTNRPVAFAGLLKSGSTILRIRAPGDKPHLMMHAEAKAFLLSPDNLVSPLQAGEETGEAPSGTYAQAHVELRLKRLVGAFDVTNTAVEPTMEGSLPFVTRHERRNCEVLPEVFAERHPEIVPAALLPLDGFWVLTARDGTNARFLNIDEGTTIRLLFQLDVPSGTPPWRLLEDTTDVLYKLPGDGDLGYRCLRKLAANLWHMAGDLPHKETSTFPPTTRTTLYTVTATTRAVFLTTTRDPVVVIPAEDEGLVLAPRLTTIPPRAAPQEPWTPPVWLWAGLFVLALAGCGLGVRFYIKRRRRRLLEVLPEELEEGKGKKDEKMEKVAPTILQENRDGTLRGAADAKSSNQYAMAKKNAKKQASKKGSSWEISDTPRDKDEDDAWSEASTPEGSEESGGSSRSGSASDSGGSHGSHSSPAVSPRTALAQKALQQHMQQFSPEQLAANALGSHAHRFSTDQIAANALEAHAAQLADRGASKTSKAEILGDLQWGSQGSYYRPVPHTYVYNLYIYISM</sequence>
<evidence type="ECO:0000259" key="4">
    <source>
        <dbReference type="PROSITE" id="PS50050"/>
    </source>
</evidence>
<protein>
    <submittedName>
        <fullName evidence="7">TNFR-Cys domain-containing protein</fullName>
    </submittedName>
</protein>
<dbReference type="OrthoDB" id="427433at2759"/>
<dbReference type="EMBL" id="CAMXCT010001234">
    <property type="protein sequence ID" value="CAI3988129.1"/>
    <property type="molecule type" value="Genomic_DNA"/>
</dbReference>
<feature type="compositionally biased region" description="Basic and acidic residues" evidence="2">
    <location>
        <begin position="1"/>
        <end position="16"/>
    </location>
</feature>
<proteinExistence type="predicted"/>
<accession>A0A9P1FSP7</accession>
<dbReference type="SMART" id="SM00208">
    <property type="entry name" value="TNFR"/>
    <property type="match status" value="2"/>
</dbReference>
<keyword evidence="3" id="KW-1133">Transmembrane helix</keyword>
<feature type="region of interest" description="Disordered" evidence="2">
    <location>
        <begin position="883"/>
        <end position="910"/>
    </location>
</feature>
<evidence type="ECO:0000256" key="3">
    <source>
        <dbReference type="SAM" id="Phobius"/>
    </source>
</evidence>
<keyword evidence="1" id="KW-1015">Disulfide bond</keyword>
<feature type="disulfide bond" evidence="1">
    <location>
        <begin position="182"/>
        <end position="197"/>
    </location>
</feature>
<dbReference type="CDD" id="cd00185">
    <property type="entry name" value="TNFRSF"/>
    <property type="match status" value="1"/>
</dbReference>
<organism evidence="5">
    <name type="scientific">Cladocopium goreaui</name>
    <dbReference type="NCBI Taxonomy" id="2562237"/>
    <lineage>
        <taxon>Eukaryota</taxon>
        <taxon>Sar</taxon>
        <taxon>Alveolata</taxon>
        <taxon>Dinophyceae</taxon>
        <taxon>Suessiales</taxon>
        <taxon>Symbiodiniaceae</taxon>
        <taxon>Cladocopium</taxon>
    </lineage>
</organism>
<feature type="transmembrane region" description="Helical" evidence="3">
    <location>
        <begin position="1471"/>
        <end position="1493"/>
    </location>
</feature>
<reference evidence="6" key="2">
    <citation type="submission" date="2024-04" db="EMBL/GenBank/DDBJ databases">
        <authorList>
            <person name="Chen Y."/>
            <person name="Shah S."/>
            <person name="Dougan E. K."/>
            <person name="Thang M."/>
            <person name="Chan C."/>
        </authorList>
    </citation>
    <scope>NUCLEOTIDE SEQUENCE [LARGE SCALE GENOMIC DNA]</scope>
</reference>
<feature type="compositionally biased region" description="Low complexity" evidence="2">
    <location>
        <begin position="1581"/>
        <end position="1618"/>
    </location>
</feature>
<keyword evidence="8" id="KW-1185">Reference proteome</keyword>
<dbReference type="PROSITE" id="PS00652">
    <property type="entry name" value="TNFR_NGFR_1"/>
    <property type="match status" value="2"/>
</dbReference>
<evidence type="ECO:0000313" key="5">
    <source>
        <dbReference type="EMBL" id="CAI3988129.1"/>
    </source>
</evidence>
<dbReference type="PROSITE" id="PS50050">
    <property type="entry name" value="TNFR_NGFR_2"/>
    <property type="match status" value="1"/>
</dbReference>
<feature type="compositionally biased region" description="Low complexity" evidence="2">
    <location>
        <begin position="883"/>
        <end position="903"/>
    </location>
</feature>
<feature type="compositionally biased region" description="Polar residues" evidence="2">
    <location>
        <begin position="34"/>
        <end position="45"/>
    </location>
</feature>
<dbReference type="EMBL" id="CAMXCT020001234">
    <property type="protein sequence ID" value="CAL1141504.1"/>
    <property type="molecule type" value="Genomic_DNA"/>
</dbReference>
<feature type="region of interest" description="Disordered" evidence="2">
    <location>
        <begin position="1"/>
        <end position="48"/>
    </location>
</feature>
<comment type="caution">
    <text evidence="1">Lacks conserved residue(s) required for the propagation of feature annotation.</text>
</comment>
<dbReference type="EMBL" id="CAMXCT030001234">
    <property type="protein sequence ID" value="CAL4775441.1"/>
    <property type="molecule type" value="Genomic_DNA"/>
</dbReference>
<evidence type="ECO:0000313" key="8">
    <source>
        <dbReference type="Proteomes" id="UP001152797"/>
    </source>
</evidence>
<feature type="repeat" description="TNFR-Cys" evidence="1">
    <location>
        <begin position="181"/>
        <end position="220"/>
    </location>
</feature>
<evidence type="ECO:0000256" key="1">
    <source>
        <dbReference type="PROSITE-ProRule" id="PRU00206"/>
    </source>
</evidence>
<keyword evidence="3" id="KW-0812">Transmembrane</keyword>
<evidence type="ECO:0000313" key="7">
    <source>
        <dbReference type="EMBL" id="CAL4775441.1"/>
    </source>
</evidence>
<keyword evidence="3" id="KW-0472">Membrane</keyword>
<feature type="region of interest" description="Disordered" evidence="2">
    <location>
        <begin position="1509"/>
        <end position="1631"/>
    </location>
</feature>
<name>A0A9P1FSP7_9DINO</name>
<comment type="caution">
    <text evidence="5">The sequence shown here is derived from an EMBL/GenBank/DDBJ whole genome shotgun (WGS) entry which is preliminary data.</text>
</comment>
<reference evidence="5" key="1">
    <citation type="submission" date="2022-10" db="EMBL/GenBank/DDBJ databases">
        <authorList>
            <person name="Chen Y."/>
            <person name="Dougan E. K."/>
            <person name="Chan C."/>
            <person name="Rhodes N."/>
            <person name="Thang M."/>
        </authorList>
    </citation>
    <scope>NUCLEOTIDE SEQUENCE</scope>
</reference>
<gene>
    <name evidence="5" type="ORF">C1SCF055_LOCUS15347</name>
</gene>